<dbReference type="OrthoDB" id="3171511at2"/>
<name>M1WXV4_PSEP2</name>
<dbReference type="Proteomes" id="UP000011724">
    <property type="component" value="Chromosome"/>
</dbReference>
<dbReference type="KEGG" id="dpi:BN4_12715"/>
<dbReference type="Gene3D" id="3.90.1200.10">
    <property type="match status" value="1"/>
</dbReference>
<dbReference type="HOGENOM" id="CLU_050660_0_0_7"/>
<organism evidence="2 3">
    <name type="scientific">Pseudodesulfovibrio piezophilus (strain DSM 21447 / JCM 15486 / C1TLV30)</name>
    <name type="common">Desulfovibrio piezophilus</name>
    <dbReference type="NCBI Taxonomy" id="1322246"/>
    <lineage>
        <taxon>Bacteria</taxon>
        <taxon>Pseudomonadati</taxon>
        <taxon>Thermodesulfobacteriota</taxon>
        <taxon>Desulfovibrionia</taxon>
        <taxon>Desulfovibrionales</taxon>
        <taxon>Desulfovibrionaceae</taxon>
    </lineage>
</organism>
<evidence type="ECO:0000313" key="2">
    <source>
        <dbReference type="EMBL" id="CCH49948.1"/>
    </source>
</evidence>
<dbReference type="InterPro" id="IPR011009">
    <property type="entry name" value="Kinase-like_dom_sf"/>
</dbReference>
<dbReference type="RefSeq" id="WP_015415990.1">
    <property type="nucleotide sequence ID" value="NC_020409.1"/>
</dbReference>
<dbReference type="InterPro" id="IPR051678">
    <property type="entry name" value="AGP_Transferase"/>
</dbReference>
<dbReference type="PANTHER" id="PTHR21310">
    <property type="entry name" value="AMINOGLYCOSIDE PHOSPHOTRANSFERASE-RELATED-RELATED"/>
    <property type="match status" value="1"/>
</dbReference>
<keyword evidence="3" id="KW-1185">Reference proteome</keyword>
<gene>
    <name evidence="2" type="ordered locus">BN4_12715</name>
</gene>
<dbReference type="Pfam" id="PF01636">
    <property type="entry name" value="APH"/>
    <property type="match status" value="1"/>
</dbReference>
<proteinExistence type="predicted"/>
<dbReference type="eggNOG" id="COG0510">
    <property type="taxonomic scope" value="Bacteria"/>
</dbReference>
<protein>
    <recommendedName>
        <fullName evidence="1">Aminoglycoside phosphotransferase domain-containing protein</fullName>
    </recommendedName>
</protein>
<evidence type="ECO:0000313" key="3">
    <source>
        <dbReference type="Proteomes" id="UP000011724"/>
    </source>
</evidence>
<dbReference type="Gene3D" id="3.30.200.20">
    <property type="entry name" value="Phosphorylase Kinase, domain 1"/>
    <property type="match status" value="1"/>
</dbReference>
<feature type="domain" description="Aminoglycoside phosphotransferase" evidence="1">
    <location>
        <begin position="26"/>
        <end position="267"/>
    </location>
</feature>
<dbReference type="EMBL" id="FO203427">
    <property type="protein sequence ID" value="CCH49948.1"/>
    <property type="molecule type" value="Genomic_DNA"/>
</dbReference>
<dbReference type="AlphaFoldDB" id="M1WXV4"/>
<reference evidence="3" key="2">
    <citation type="journal article" date="2013" name="Stand. Genomic Sci.">
        <title>Complete genome sequence of Desulfocapsa sulfexigens, a marine deltaproteobacterium specialized in disproportionating inorganic sulfur compounds.</title>
        <authorList>
            <person name="Finster K.W."/>
            <person name="Kjeldsen K.U."/>
            <person name="Kube M."/>
            <person name="Reinhardt R."/>
            <person name="Mussmann M."/>
            <person name="Amann R."/>
            <person name="Schreiber L."/>
        </authorList>
    </citation>
    <scope>NUCLEOTIDE SEQUENCE [LARGE SCALE GENOMIC DNA]</scope>
    <source>
        <strain evidence="3">DSM 10523 / SB164P1</strain>
    </source>
</reference>
<dbReference type="InterPro" id="IPR002575">
    <property type="entry name" value="Aminoglycoside_PTrfase"/>
</dbReference>
<sequence length="333" mass="38826">MNTIQSIYDFLTARGWLHLDDAEEQIRFLAAGEYNENYHITVQEIYGEANYVFRINHGSQLGLEDQIEYEFSVLHALARSKATPRPFYCEVNVTDTALGNGVLLMEYLPGRPLDYTTDLAEAAALFAKVHEQPIDNRLIVQANPLLDIANESDQLLRRYPDHPMKETGNRLFRYHEQIQNLADESSFLFQDDPMVIVNTEVNSRNFIILEQDDHKQGWLVDWEKAVVSSRFQDLGHFLIPTTTLWKTQYRFDSEARELFLKDYAQDAKLDMDMKTILHCTEIMERTILLRALSWCYMAHYEYTHSNRALKNEATFKTIGQYLDGIECFLKSKN</sequence>
<dbReference type="BioCyc" id="DPIE1322246:BN4_RS13630-MONOMER"/>
<reference evidence="2 3" key="1">
    <citation type="journal article" date="2013" name="PLoS ONE">
        <title>The first genomic and proteomic characterization of a deep-sea sulfate reducer: insights into the piezophilic lifestyle of Desulfovibrio piezophilus.</title>
        <authorList>
            <person name="Pradel N."/>
            <person name="Ji B."/>
            <person name="Gimenez G."/>
            <person name="Talla E."/>
            <person name="Lenoble P."/>
            <person name="Garel M."/>
            <person name="Tamburini C."/>
            <person name="Fourquet P."/>
            <person name="Lebrun R."/>
            <person name="Bertin P."/>
            <person name="Denis Y."/>
            <person name="Pophillat M."/>
            <person name="Barbe V."/>
            <person name="Ollivier B."/>
            <person name="Dolla A."/>
        </authorList>
    </citation>
    <scope>NUCLEOTIDE SEQUENCE [LARGE SCALE GENOMIC DNA]</scope>
    <source>
        <strain evidence="3">DSM 10523 / SB164P1</strain>
    </source>
</reference>
<dbReference type="PATRIC" id="fig|879567.3.peg.2907"/>
<dbReference type="SUPFAM" id="SSF56112">
    <property type="entry name" value="Protein kinase-like (PK-like)"/>
    <property type="match status" value="1"/>
</dbReference>
<evidence type="ECO:0000259" key="1">
    <source>
        <dbReference type="Pfam" id="PF01636"/>
    </source>
</evidence>
<accession>M1WXV4</accession>
<dbReference type="STRING" id="1322246.BN4_12715"/>